<feature type="compositionally biased region" description="Acidic residues" evidence="1">
    <location>
        <begin position="624"/>
        <end position="638"/>
    </location>
</feature>
<feature type="region of interest" description="Disordered" evidence="1">
    <location>
        <begin position="1"/>
        <end position="47"/>
    </location>
</feature>
<feature type="region of interest" description="Disordered" evidence="1">
    <location>
        <begin position="76"/>
        <end position="100"/>
    </location>
</feature>
<feature type="compositionally biased region" description="Acidic residues" evidence="1">
    <location>
        <begin position="671"/>
        <end position="687"/>
    </location>
</feature>
<name>A0A409XYE3_9AGAR</name>
<dbReference type="InParanoid" id="A0A409XYE3"/>
<feature type="compositionally biased region" description="Polar residues" evidence="1">
    <location>
        <begin position="222"/>
        <end position="242"/>
    </location>
</feature>
<accession>A0A409XYE3</accession>
<dbReference type="OrthoDB" id="3271227at2759"/>
<feature type="compositionally biased region" description="Basic and acidic residues" evidence="1">
    <location>
        <begin position="481"/>
        <end position="500"/>
    </location>
</feature>
<dbReference type="Proteomes" id="UP000284706">
    <property type="component" value="Unassembled WGS sequence"/>
</dbReference>
<feature type="compositionally biased region" description="Low complexity" evidence="1">
    <location>
        <begin position="564"/>
        <end position="582"/>
    </location>
</feature>
<comment type="caution">
    <text evidence="2">The sequence shown here is derived from an EMBL/GenBank/DDBJ whole genome shotgun (WGS) entry which is preliminary data.</text>
</comment>
<feature type="compositionally biased region" description="Basic residues" evidence="1">
    <location>
        <begin position="609"/>
        <end position="620"/>
    </location>
</feature>
<feature type="compositionally biased region" description="Polar residues" evidence="1">
    <location>
        <begin position="531"/>
        <end position="546"/>
    </location>
</feature>
<feature type="compositionally biased region" description="Basic and acidic residues" evidence="1">
    <location>
        <begin position="433"/>
        <end position="452"/>
    </location>
</feature>
<feature type="region of interest" description="Disordered" evidence="1">
    <location>
        <begin position="373"/>
        <end position="864"/>
    </location>
</feature>
<dbReference type="AlphaFoldDB" id="A0A409XYE3"/>
<keyword evidence="3" id="KW-1185">Reference proteome</keyword>
<dbReference type="EMBL" id="NHYE01001416">
    <property type="protein sequence ID" value="PPQ95749.1"/>
    <property type="molecule type" value="Genomic_DNA"/>
</dbReference>
<feature type="compositionally biased region" description="Low complexity" evidence="1">
    <location>
        <begin position="334"/>
        <end position="347"/>
    </location>
</feature>
<feature type="compositionally biased region" description="Pro residues" evidence="1">
    <location>
        <begin position="844"/>
        <end position="854"/>
    </location>
</feature>
<feature type="compositionally biased region" description="Polar residues" evidence="1">
    <location>
        <begin position="816"/>
        <end position="832"/>
    </location>
</feature>
<evidence type="ECO:0000313" key="3">
    <source>
        <dbReference type="Proteomes" id="UP000284706"/>
    </source>
</evidence>
<feature type="region of interest" description="Disordered" evidence="1">
    <location>
        <begin position="123"/>
        <end position="357"/>
    </location>
</feature>
<protein>
    <submittedName>
        <fullName evidence="2">Uncharacterized protein</fullName>
    </submittedName>
</protein>
<evidence type="ECO:0000313" key="2">
    <source>
        <dbReference type="EMBL" id="PPQ95749.1"/>
    </source>
</evidence>
<feature type="compositionally biased region" description="Low complexity" evidence="1">
    <location>
        <begin position="263"/>
        <end position="276"/>
    </location>
</feature>
<evidence type="ECO:0000256" key="1">
    <source>
        <dbReference type="SAM" id="MobiDB-lite"/>
    </source>
</evidence>
<sequence length="908" mass="97416">MDLDEVISSPRLIDDDGVIADSEEEPMDQGGDLFPESGGAGVSGLDRSSSVSNFTALGLPPPGSVSGISTFTENLHKPENRLARMSSIETTGVDKGKGKAADTSIMSSFTDYEGANGVLSIADRAKTRQRVPKLPPSSIIEIPSDDEWEVNIKPSNSKAKSKVKPKPKVKDTVPKDTPPPVPDANAEAPAKPKPRPRPRPKQSKPTHEGVGLIPIPGAGHSEPSSRNGDGHTPVSTTPAINTTHEDNIPRIETLPNQNGSNIPSSPSSLFDDLSSPSRKRKRGTRDTDAEVDQLEPSQNGPPVTYADYTARRYYQGPGYVDPSKLPPPSTFFAGSSQSQSSRVSGQGPAPPSEHLLENEIVDLTMFPTQDATFAVKTPLPKPKKSKKPRVFVEDEILMPPPPMMVLDEDDQDEDFDPKADGSSKKKKKKSKATPKDKRTPATDKASKAKEATHTTSSSKPKSKTLVEVVITTKPPKKGKTKGKEKSNPSVEDAAKGDNEGSKVTYKSAEFIEDSDEEADPLRLVGRCDTVLGQTPTITSTTPNSRKGGTSGTTSTAAPAPPTSVAPTLKPPSTSNPQISSSSKAKPLPEISSQVESGIDSDMPKTSSSSKKRTSGTTKRKAVLDSDDDQAADPGEGDEVVLRSSSAARKKKRGEKDSAKSKAKAKNAVLSDAEDETLNIGGIDEEAVEPVKTKGKGKDKDKTTKKAKAASKVIPDEGDEIPQDGPQDLHQDDPDFGEADATKENIEPTPVKATPKAPNYTRASATNTTPLYERYEVAPRKSSLPMSELIRRANSMPGSPFPVAPSSSKLKPLTGRRPSSTAYSPYLKSSRSLLSRIAPLHPNRRTPPPPPPPPPPRKKTKKELELEEKWEDELVESVGGVEAWAAMQDDERKELRKAKWARELGGWDD</sequence>
<organism evidence="2 3">
    <name type="scientific">Gymnopilus dilepis</name>
    <dbReference type="NCBI Taxonomy" id="231916"/>
    <lineage>
        <taxon>Eukaryota</taxon>
        <taxon>Fungi</taxon>
        <taxon>Dikarya</taxon>
        <taxon>Basidiomycota</taxon>
        <taxon>Agaricomycotina</taxon>
        <taxon>Agaricomycetes</taxon>
        <taxon>Agaricomycetidae</taxon>
        <taxon>Agaricales</taxon>
        <taxon>Agaricineae</taxon>
        <taxon>Hymenogastraceae</taxon>
        <taxon>Gymnopilus</taxon>
    </lineage>
</organism>
<proteinExistence type="predicted"/>
<dbReference type="STRING" id="231916.A0A409XYE3"/>
<feature type="compositionally biased region" description="Polar residues" evidence="1">
    <location>
        <begin position="760"/>
        <end position="769"/>
    </location>
</feature>
<reference evidence="2 3" key="1">
    <citation type="journal article" date="2018" name="Evol. Lett.">
        <title>Horizontal gene cluster transfer increased hallucinogenic mushroom diversity.</title>
        <authorList>
            <person name="Reynolds H.T."/>
            <person name="Vijayakumar V."/>
            <person name="Gluck-Thaler E."/>
            <person name="Korotkin H.B."/>
            <person name="Matheny P.B."/>
            <person name="Slot J.C."/>
        </authorList>
    </citation>
    <scope>NUCLEOTIDE SEQUENCE [LARGE SCALE GENOMIC DNA]</scope>
    <source>
        <strain evidence="2 3">SRW20</strain>
    </source>
</reference>
<gene>
    <name evidence="2" type="ORF">CVT26_015875</name>
</gene>
<feature type="compositionally biased region" description="Basic residues" evidence="1">
    <location>
        <begin position="192"/>
        <end position="204"/>
    </location>
</feature>
<feature type="compositionally biased region" description="Acidic residues" evidence="1">
    <location>
        <begin position="15"/>
        <end position="27"/>
    </location>
</feature>
<feature type="compositionally biased region" description="Basic and acidic residues" evidence="1">
    <location>
        <begin position="688"/>
        <end position="703"/>
    </location>
</feature>
<feature type="compositionally biased region" description="Acidic residues" evidence="1">
    <location>
        <begin position="406"/>
        <end position="415"/>
    </location>
</feature>